<keyword evidence="5" id="KW-0119">Carbohydrate metabolism</keyword>
<dbReference type="Proteomes" id="UP000295701">
    <property type="component" value="Unassembled WGS sequence"/>
</dbReference>
<gene>
    <name evidence="7" type="ORF">E2L08_01590</name>
</gene>
<dbReference type="EC" id="4.1.2.21" evidence="7"/>
<evidence type="ECO:0000313" key="7">
    <source>
        <dbReference type="EMBL" id="TDL84187.1"/>
    </source>
</evidence>
<evidence type="ECO:0000256" key="3">
    <source>
        <dbReference type="ARBA" id="ARBA00011233"/>
    </source>
</evidence>
<reference evidence="7 8" key="1">
    <citation type="submission" date="2019-03" db="EMBL/GenBank/DDBJ databases">
        <title>Primorskyibacter sp. SS33 isolated from sediments.</title>
        <authorList>
            <person name="Xunke S."/>
        </authorList>
    </citation>
    <scope>NUCLEOTIDE SEQUENCE [LARGE SCALE GENOMIC DNA]</scope>
    <source>
        <strain evidence="7 8">SS33</strain>
    </source>
</reference>
<dbReference type="PANTHER" id="PTHR30246">
    <property type="entry name" value="2-KETO-3-DEOXY-6-PHOSPHOGLUCONATE ALDOLASE"/>
    <property type="match status" value="1"/>
</dbReference>
<evidence type="ECO:0000313" key="8">
    <source>
        <dbReference type="Proteomes" id="UP000295701"/>
    </source>
</evidence>
<name>A0A4R6AKQ2_9RHOB</name>
<keyword evidence="4 7" id="KW-0456">Lyase</keyword>
<dbReference type="Pfam" id="PF01081">
    <property type="entry name" value="Aldolase"/>
    <property type="match status" value="1"/>
</dbReference>
<evidence type="ECO:0000256" key="2">
    <source>
        <dbReference type="ARBA" id="ARBA00006906"/>
    </source>
</evidence>
<protein>
    <submittedName>
        <fullName evidence="7">2-dehydro-3-deoxy-6-phosphogalactonate aldolase</fullName>
        <ecNumber evidence="7">4.1.2.21</ecNumber>
    </submittedName>
</protein>
<dbReference type="InterPro" id="IPR000887">
    <property type="entry name" value="Aldlse_KDPG_KHG"/>
</dbReference>
<dbReference type="Gene3D" id="3.20.20.70">
    <property type="entry name" value="Aldolase class I"/>
    <property type="match status" value="1"/>
</dbReference>
<dbReference type="RefSeq" id="WP_133395286.1">
    <property type="nucleotide sequence ID" value="NZ_SNAA01000001.1"/>
</dbReference>
<comment type="pathway">
    <text evidence="1">Carbohydrate acid metabolism.</text>
</comment>
<comment type="subunit">
    <text evidence="3">Homotrimer.</text>
</comment>
<dbReference type="EMBL" id="SNAA01000001">
    <property type="protein sequence ID" value="TDL84187.1"/>
    <property type="molecule type" value="Genomic_DNA"/>
</dbReference>
<dbReference type="AlphaFoldDB" id="A0A4R6AKQ2"/>
<sequence length="201" mass="19978">MSRPLIAILRGIAPAEAAPVAAALIAAGITRIEVPLNSPDPLDSIAAMAQAHGDRAQIGAGTVLSPAQVAQVADAGGRLIVSPDCDARVIAATLEAGLVSLPGALTPTECFAALKAGATALKIFPAFRMGQDGLRALCAVLPPGTALYMVGGVEPPDFAAWRAAGATGFGLGGALYRPGDAPETVAARAARVVAAWDAVAP</sequence>
<dbReference type="NCBIfam" id="NF006600">
    <property type="entry name" value="PRK09140.1"/>
    <property type="match status" value="1"/>
</dbReference>
<evidence type="ECO:0000256" key="6">
    <source>
        <dbReference type="SAM" id="SignalP"/>
    </source>
</evidence>
<organism evidence="7 8">
    <name type="scientific">Palleronia sediminis</name>
    <dbReference type="NCBI Taxonomy" id="2547833"/>
    <lineage>
        <taxon>Bacteria</taxon>
        <taxon>Pseudomonadati</taxon>
        <taxon>Pseudomonadota</taxon>
        <taxon>Alphaproteobacteria</taxon>
        <taxon>Rhodobacterales</taxon>
        <taxon>Roseobacteraceae</taxon>
        <taxon>Palleronia</taxon>
    </lineage>
</organism>
<feature type="signal peptide" evidence="6">
    <location>
        <begin position="1"/>
        <end position="17"/>
    </location>
</feature>
<feature type="chain" id="PRO_5020294493" evidence="6">
    <location>
        <begin position="18"/>
        <end position="201"/>
    </location>
</feature>
<proteinExistence type="inferred from homology"/>
<accession>A0A4R6AKQ2</accession>
<dbReference type="OrthoDB" id="7204076at2"/>
<keyword evidence="6" id="KW-0732">Signal</keyword>
<comment type="caution">
    <text evidence="7">The sequence shown here is derived from an EMBL/GenBank/DDBJ whole genome shotgun (WGS) entry which is preliminary data.</text>
</comment>
<evidence type="ECO:0000256" key="1">
    <source>
        <dbReference type="ARBA" id="ARBA00004761"/>
    </source>
</evidence>
<keyword evidence="8" id="KW-1185">Reference proteome</keyword>
<dbReference type="GO" id="GO:0008674">
    <property type="term" value="F:2-dehydro-3-deoxy-6-phosphogalactonate aldolase activity"/>
    <property type="evidence" value="ECO:0007669"/>
    <property type="project" value="UniProtKB-EC"/>
</dbReference>
<dbReference type="InterPro" id="IPR013785">
    <property type="entry name" value="Aldolase_TIM"/>
</dbReference>
<dbReference type="CDD" id="cd00452">
    <property type="entry name" value="KDPG_aldolase"/>
    <property type="match status" value="1"/>
</dbReference>
<dbReference type="SUPFAM" id="SSF51569">
    <property type="entry name" value="Aldolase"/>
    <property type="match status" value="1"/>
</dbReference>
<comment type="similarity">
    <text evidence="2">Belongs to the KHG/KDPG aldolase family.</text>
</comment>
<dbReference type="PANTHER" id="PTHR30246:SF1">
    <property type="entry name" value="2-DEHYDRO-3-DEOXY-6-PHOSPHOGALACTONATE ALDOLASE-RELATED"/>
    <property type="match status" value="1"/>
</dbReference>
<evidence type="ECO:0000256" key="4">
    <source>
        <dbReference type="ARBA" id="ARBA00023239"/>
    </source>
</evidence>
<evidence type="ECO:0000256" key="5">
    <source>
        <dbReference type="ARBA" id="ARBA00023277"/>
    </source>
</evidence>